<protein>
    <submittedName>
        <fullName evidence="1">Uncharacterized protein</fullName>
    </submittedName>
</protein>
<name>A0ABR1VBA0_9PEZI</name>
<proteinExistence type="predicted"/>
<gene>
    <name evidence="1" type="ORF">PG996_007599</name>
</gene>
<evidence type="ECO:0000313" key="1">
    <source>
        <dbReference type="EMBL" id="KAK8068487.1"/>
    </source>
</evidence>
<accession>A0ABR1VBA0</accession>
<organism evidence="1 2">
    <name type="scientific">Apiospora saccharicola</name>
    <dbReference type="NCBI Taxonomy" id="335842"/>
    <lineage>
        <taxon>Eukaryota</taxon>
        <taxon>Fungi</taxon>
        <taxon>Dikarya</taxon>
        <taxon>Ascomycota</taxon>
        <taxon>Pezizomycotina</taxon>
        <taxon>Sordariomycetes</taxon>
        <taxon>Xylariomycetidae</taxon>
        <taxon>Amphisphaeriales</taxon>
        <taxon>Apiosporaceae</taxon>
        <taxon>Apiospora</taxon>
    </lineage>
</organism>
<keyword evidence="2" id="KW-1185">Reference proteome</keyword>
<reference evidence="1 2" key="1">
    <citation type="submission" date="2023-01" db="EMBL/GenBank/DDBJ databases">
        <title>Analysis of 21 Apiospora genomes using comparative genomics revels a genus with tremendous synthesis potential of carbohydrate active enzymes and secondary metabolites.</title>
        <authorList>
            <person name="Sorensen T."/>
        </authorList>
    </citation>
    <scope>NUCLEOTIDE SEQUENCE [LARGE SCALE GENOMIC DNA]</scope>
    <source>
        <strain evidence="1 2">CBS 83171</strain>
    </source>
</reference>
<evidence type="ECO:0000313" key="2">
    <source>
        <dbReference type="Proteomes" id="UP001446871"/>
    </source>
</evidence>
<sequence length="202" mass="22612">MMLPEYADLAPQILRQRLVIEGYPAKAITETDKGLPVQAIGGHADDSPARASHPPERPLRPLLFFGIDIYNCKQFDPKLVVGFTRDFFKADHITAKDFNSSPIPVKPVIDETILTAAAGVARYTLSDTDIERLSWRLLAEGHLLVAMLFRAGQAWAYFGGMRHCVFLVGIDHRFMFDSAVWSWGSSPVPPGERVREYDKAKL</sequence>
<dbReference type="Proteomes" id="UP001446871">
    <property type="component" value="Unassembled WGS sequence"/>
</dbReference>
<dbReference type="EMBL" id="JAQQWM010000004">
    <property type="protein sequence ID" value="KAK8068487.1"/>
    <property type="molecule type" value="Genomic_DNA"/>
</dbReference>
<comment type="caution">
    <text evidence="1">The sequence shown here is derived from an EMBL/GenBank/DDBJ whole genome shotgun (WGS) entry which is preliminary data.</text>
</comment>